<organism evidence="2 3">
    <name type="scientific">Caballeronia terrestris</name>
    <dbReference type="NCBI Taxonomy" id="1226301"/>
    <lineage>
        <taxon>Bacteria</taxon>
        <taxon>Pseudomonadati</taxon>
        <taxon>Pseudomonadota</taxon>
        <taxon>Betaproteobacteria</taxon>
        <taxon>Burkholderiales</taxon>
        <taxon>Burkholderiaceae</taxon>
        <taxon>Caballeronia</taxon>
    </lineage>
</organism>
<dbReference type="EMBL" id="FCOL02000041">
    <property type="protein sequence ID" value="SAL77423.1"/>
    <property type="molecule type" value="Genomic_DNA"/>
</dbReference>
<gene>
    <name evidence="2" type="ORF">AWB67_05088</name>
</gene>
<dbReference type="RefSeq" id="WP_087658950.1">
    <property type="nucleotide sequence ID" value="NZ_FCOL02000041.1"/>
</dbReference>
<dbReference type="Pfam" id="PF09557">
    <property type="entry name" value="DUF2382"/>
    <property type="match status" value="1"/>
</dbReference>
<accession>A0A158K9M5</accession>
<feature type="domain" description="DUF2382" evidence="1">
    <location>
        <begin position="31"/>
        <end position="138"/>
    </location>
</feature>
<keyword evidence="3" id="KW-1185">Reference proteome</keyword>
<evidence type="ECO:0000313" key="2">
    <source>
        <dbReference type="EMBL" id="SAL77423.1"/>
    </source>
</evidence>
<dbReference type="AlphaFoldDB" id="A0A158K9M5"/>
<name>A0A158K9M5_9BURK</name>
<proteinExistence type="predicted"/>
<evidence type="ECO:0000313" key="3">
    <source>
        <dbReference type="Proteomes" id="UP000054925"/>
    </source>
</evidence>
<dbReference type="Proteomes" id="UP000054925">
    <property type="component" value="Unassembled WGS sequence"/>
</dbReference>
<evidence type="ECO:0000259" key="1">
    <source>
        <dbReference type="Pfam" id="PF09557"/>
    </source>
</evidence>
<dbReference type="InterPro" id="IPR019060">
    <property type="entry name" value="DUF2382"/>
</dbReference>
<sequence length="156" mass="17279">MDVNFVSDQPEKERALSSESAPAAAVTISAIQEEIRVGAVETETGAVRVRKVVTNEMRSIPLGLRSKTVGVTRVSVNRPVESEYGPRQEGDTLIVPVFEYVPVFTMQLTLKEEVHITTHTLEKEEVREVPVKVETIVVERRDGPNGAWVEDDSPNP</sequence>
<comment type="caution">
    <text evidence="2">The sequence shown here is derived from an EMBL/GenBank/DDBJ whole genome shotgun (WGS) entry which is preliminary data.</text>
</comment>
<dbReference type="OrthoDB" id="8757728at2"/>
<reference evidence="2" key="1">
    <citation type="submission" date="2016-01" db="EMBL/GenBank/DDBJ databases">
        <authorList>
            <person name="Peeters C."/>
        </authorList>
    </citation>
    <scope>NUCLEOTIDE SEQUENCE [LARGE SCALE GENOMIC DNA]</scope>
    <source>
        <strain evidence="2">LMG 22937</strain>
    </source>
</reference>
<protein>
    <recommendedName>
        <fullName evidence="1">DUF2382 domain-containing protein</fullName>
    </recommendedName>
</protein>